<dbReference type="RefSeq" id="WP_015279006.1">
    <property type="nucleotide sequence ID" value="NC_019937.1"/>
</dbReference>
<name>L0GS75_STUST</name>
<organism evidence="3 4">
    <name type="scientific">Stutzerimonas stutzeri RCH2</name>
    <dbReference type="NCBI Taxonomy" id="644801"/>
    <lineage>
        <taxon>Bacteria</taxon>
        <taxon>Pseudomonadati</taxon>
        <taxon>Pseudomonadota</taxon>
        <taxon>Gammaproteobacteria</taxon>
        <taxon>Pseudomonadales</taxon>
        <taxon>Pseudomonadaceae</taxon>
        <taxon>Stutzerimonas</taxon>
    </lineage>
</organism>
<feature type="region of interest" description="Disordered" evidence="2">
    <location>
        <begin position="294"/>
        <end position="321"/>
    </location>
</feature>
<protein>
    <submittedName>
        <fullName evidence="3">Relaxase/mobilization nuclease</fullName>
    </submittedName>
</protein>
<proteinExistence type="predicted"/>
<accession>L0GS75</accession>
<gene>
    <name evidence="3" type="ORF">Psest_4389</name>
</gene>
<evidence type="ECO:0000256" key="2">
    <source>
        <dbReference type="SAM" id="MobiDB-lite"/>
    </source>
</evidence>
<keyword evidence="3" id="KW-0614">Plasmid</keyword>
<dbReference type="KEGG" id="psh:Psest_4389"/>
<geneLocation type="plasmid" evidence="3 4">
    <name>pPSEST01</name>
</geneLocation>
<reference evidence="3 4" key="1">
    <citation type="submission" date="2011-10" db="EMBL/GenBank/DDBJ databases">
        <title>Complete sequence of plasmid 1 of Pseudomonas stutzeri RCH2.</title>
        <authorList>
            <consortium name="US DOE Joint Genome Institute"/>
            <person name="Lucas S."/>
            <person name="Han J."/>
            <person name="Lapidus A."/>
            <person name="Cheng J.-F."/>
            <person name="Goodwin L."/>
            <person name="Pitluck S."/>
            <person name="Peters L."/>
            <person name="Ovchinnikova G."/>
            <person name="Zeytun A."/>
            <person name="Lu M."/>
            <person name="Detter J.C."/>
            <person name="Han C."/>
            <person name="Tapia R."/>
            <person name="Land M."/>
            <person name="Hauser L."/>
            <person name="Kyrpides N."/>
            <person name="Ivanova N."/>
            <person name="Pagani I."/>
            <person name="Chakraborty R."/>
            <person name="Arkin A."/>
            <person name="Dehal P."/>
            <person name="Wall J."/>
            <person name="Hazen T."/>
            <person name="Woyke T."/>
        </authorList>
    </citation>
    <scope>NUCLEOTIDE SEQUENCE [LARGE SCALE GENOMIC DNA]</scope>
    <source>
        <strain evidence="3 4">RCH2</strain>
        <plasmid evidence="4">Plasmid pPSEST01</plasmid>
    </source>
</reference>
<dbReference type="AlphaFoldDB" id="L0GS75"/>
<dbReference type="Proteomes" id="UP000010820">
    <property type="component" value="Plasmid pPSEST01"/>
</dbReference>
<feature type="region of interest" description="Disordered" evidence="2">
    <location>
        <begin position="539"/>
        <end position="559"/>
    </location>
</feature>
<feature type="coiled-coil region" evidence="1">
    <location>
        <begin position="479"/>
        <end position="506"/>
    </location>
</feature>
<evidence type="ECO:0000313" key="3">
    <source>
        <dbReference type="EMBL" id="AGA88856.1"/>
    </source>
</evidence>
<evidence type="ECO:0000313" key="4">
    <source>
        <dbReference type="Proteomes" id="UP000010820"/>
    </source>
</evidence>
<evidence type="ECO:0000256" key="1">
    <source>
        <dbReference type="SAM" id="Coils"/>
    </source>
</evidence>
<dbReference type="EMBL" id="CP003072">
    <property type="protein sequence ID" value="AGA88856.1"/>
    <property type="molecule type" value="Genomic_DNA"/>
</dbReference>
<dbReference type="PATRIC" id="fig|644801.3.peg.4287"/>
<sequence>MIHGLSKHTAVAVAAIDYFLADEYLDKDCGEWKVREPAPELLEGDPIQMRALCDSLSFKNRYTSGVLSFTKDETDKINSTPGMKEALIEELRSFAYAGFKNDDSKALLVVQHSHLDRLELHYMIPRVSLESGLYFNPFPPNYDGKRGPGNNQAYLNQNDAFVDHICEKYGLQNPRDPSISRELKEPVFDTEKDNKTIRRQVVEAIDRQIDAGAINSREDMTKFLESHGATITRKGEDYFSFKFPEMSKAIRLEGELYGKQSFAEIGKRYEERREAFEASRGSAGSRYDAAIAERASEVEGRHGKRTEEAERAKNIDPRAERELTETAEALKDELGSIDSTINNLAADCIRENPGLMKAGALSAGGGGSSAALGGGGGGGGGVSTDAVSDTSVGKTGNAILDELIQAFHSWKKAQAKKAAAAVSMPFPEKKKSSAVKNGIKNFVSAFTNKLAFKVSVVTGYNFVEPERGKLQLDDMRLYRKALNEQLIEARHDLKELERLHKAERQVEETRSPLAMVEKLKAENPGLTFKSEVLRNAAERWKEEQKERGPKRREEDEYGL</sequence>
<dbReference type="HOGENOM" id="CLU_487347_0_0_6"/>
<keyword evidence="1" id="KW-0175">Coiled coil</keyword>